<dbReference type="NCBIfam" id="TIGR01725">
    <property type="entry name" value="phge_HK97_gp10"/>
    <property type="match status" value="1"/>
</dbReference>
<keyword evidence="2" id="KW-1185">Reference proteome</keyword>
<gene>
    <name evidence="1" type="ORF">HV559_07470</name>
</gene>
<dbReference type="EMBL" id="CP055306">
    <property type="protein sequence ID" value="QLB40720.1"/>
    <property type="molecule type" value="Genomic_DNA"/>
</dbReference>
<dbReference type="AlphaFoldDB" id="A0A7D5DWB2"/>
<name>A0A7D5DWB2_9PAST</name>
<dbReference type="Pfam" id="PF04883">
    <property type="entry name" value="HK97-gp10_like"/>
    <property type="match status" value="1"/>
</dbReference>
<dbReference type="RefSeq" id="WP_176810000.1">
    <property type="nucleotide sequence ID" value="NZ_CP055306.1"/>
</dbReference>
<dbReference type="Proteomes" id="UP000509660">
    <property type="component" value="Chromosome"/>
</dbReference>
<evidence type="ECO:0000313" key="1">
    <source>
        <dbReference type="EMBL" id="QLB40720.1"/>
    </source>
</evidence>
<organism evidence="1 2">
    <name type="scientific">Mannheimia pernigra</name>
    <dbReference type="NCBI Taxonomy" id="111844"/>
    <lineage>
        <taxon>Bacteria</taxon>
        <taxon>Pseudomonadati</taxon>
        <taxon>Pseudomonadota</taxon>
        <taxon>Gammaproteobacteria</taxon>
        <taxon>Pasteurellales</taxon>
        <taxon>Pasteurellaceae</taxon>
        <taxon>Mannheimia</taxon>
    </lineage>
</organism>
<reference evidence="1 2" key="1">
    <citation type="submission" date="2020-06" db="EMBL/GenBank/DDBJ databases">
        <title>Mannheimia pernigra sp. nov. isolated from bovine respiratory tract.</title>
        <authorList>
            <person name="Kuhnert P."/>
            <person name="Akarsu-Egger H."/>
        </authorList>
    </citation>
    <scope>NUCLEOTIDE SEQUENCE [LARGE SCALE GENOMIC DNA]</scope>
    <source>
        <strain evidence="1 2">BNO311</strain>
    </source>
</reference>
<protein>
    <submittedName>
        <fullName evidence="1">HK97 gp10 family phage protein</fullName>
    </submittedName>
</protein>
<evidence type="ECO:0000313" key="2">
    <source>
        <dbReference type="Proteomes" id="UP000509660"/>
    </source>
</evidence>
<dbReference type="InterPro" id="IPR010064">
    <property type="entry name" value="HK97-gp10_tail"/>
</dbReference>
<accession>A0A7D5DWB2</accession>
<sequence>MSVKITGLKELQQALKKKEKEIQSKAKKAIRKSLNAGAKEVKDTLKSVVPVMKSSTNFRQKGVLRKNIRQKTRLSKNGEPAGKTTVFFSDKNKSIALKDRERNRFTQSGKLLTGPVKIYLNDPYFWHMVDRGTVNGVKAQHFMKKAEQVAKDRALRTVKSTFEKEMKDVIK</sequence>
<proteinExistence type="predicted"/>